<keyword evidence="10" id="KW-1185">Reference proteome</keyword>
<dbReference type="GO" id="GO:0016020">
    <property type="term" value="C:membrane"/>
    <property type="evidence" value="ECO:0007669"/>
    <property type="project" value="UniProtKB-SubCell"/>
</dbReference>
<evidence type="ECO:0000313" key="10">
    <source>
        <dbReference type="Proteomes" id="UP001140513"/>
    </source>
</evidence>
<reference evidence="9" key="1">
    <citation type="submission" date="2022-10" db="EMBL/GenBank/DDBJ databases">
        <title>Tapping the CABI collections for fungal endophytes: first genome assemblies for Collariella, Neodidymelliopsis, Ascochyta clinopodiicola, Didymella pomorum, Didymosphaeria variabile, Neocosmospora piperis and Neocucurbitaria cava.</title>
        <authorList>
            <person name="Hill R."/>
        </authorList>
    </citation>
    <scope>NUCLEOTIDE SEQUENCE</scope>
    <source>
        <strain evidence="9">IMI 356815</strain>
    </source>
</reference>
<dbReference type="GeneID" id="80906919"/>
<dbReference type="Proteomes" id="UP001140513">
    <property type="component" value="Unassembled WGS sequence"/>
</dbReference>
<keyword evidence="2 7" id="KW-0812">Transmembrane</keyword>
<comment type="caution">
    <text evidence="9">The sequence shown here is derived from an EMBL/GenBank/DDBJ whole genome shotgun (WGS) entry which is preliminary data.</text>
</comment>
<feature type="transmembrane region" description="Helical" evidence="7">
    <location>
        <begin position="210"/>
        <end position="228"/>
    </location>
</feature>
<sequence length="457" mass="50356">MGILDGPPPPDTNYAPTFLAVTGVFTLLAVLLCGARIYSRIRPTFNIRVDDYLILTATILCLVDLSLSIASSVHGWGHHSYYVTPSDVIQVMKINFVQQVVWIAAIALTRLSIALSLLRLSPDRYWKITLWSIVVIQMVTYFGHMLFQFANCRPLRASWMPVYDVRCWPRRYVLVFGWVANSLLVLNDVILALLPIHLILTLHRSTREKILICCLMAMGLVAAAIAAYRMGISDATFAGDLISSTVMMSMWCMLEVLLGIIAACLAPLKAPAERVLHRAGVLITRGELTRPSFVMSMGEQEVGDEVPPSRRTDDSGLKDSVHSGQGGKTKTGVLTVEVAQGDRNNGDVCRKGRKSFAPPEQGQALATSVDAVRKDKLILKQVSPDEGTVSLTFNKSPDDGSCGALRYFSQGDEICKVDKMSLDVIKDTVLVEFVKYFEPSGRRDDELRNAKMRSGGA</sequence>
<feature type="transmembrane region" description="Helical" evidence="7">
    <location>
        <begin position="248"/>
        <end position="268"/>
    </location>
</feature>
<comment type="similarity">
    <text evidence="5">Belongs to the SAT4 family.</text>
</comment>
<feature type="transmembrane region" description="Helical" evidence="7">
    <location>
        <begin position="171"/>
        <end position="198"/>
    </location>
</feature>
<feature type="region of interest" description="Disordered" evidence="6">
    <location>
        <begin position="297"/>
        <end position="329"/>
    </location>
</feature>
<dbReference type="InterPro" id="IPR052337">
    <property type="entry name" value="SAT4-like"/>
</dbReference>
<dbReference type="PANTHER" id="PTHR33048">
    <property type="entry name" value="PTH11-LIKE INTEGRAL MEMBRANE PROTEIN (AFU_ORTHOLOGUE AFUA_5G11245)"/>
    <property type="match status" value="1"/>
</dbReference>
<evidence type="ECO:0000256" key="6">
    <source>
        <dbReference type="SAM" id="MobiDB-lite"/>
    </source>
</evidence>
<evidence type="ECO:0000256" key="1">
    <source>
        <dbReference type="ARBA" id="ARBA00004141"/>
    </source>
</evidence>
<feature type="transmembrane region" description="Helical" evidence="7">
    <location>
        <begin position="130"/>
        <end position="151"/>
    </location>
</feature>
<feature type="compositionally biased region" description="Basic and acidic residues" evidence="6">
    <location>
        <begin position="307"/>
        <end position="321"/>
    </location>
</feature>
<gene>
    <name evidence="9" type="ORF">N0V89_003389</name>
</gene>
<feature type="domain" description="Rhodopsin" evidence="8">
    <location>
        <begin position="35"/>
        <end position="273"/>
    </location>
</feature>
<comment type="subcellular location">
    <subcellularLocation>
        <location evidence="1">Membrane</location>
        <topology evidence="1">Multi-pass membrane protein</topology>
    </subcellularLocation>
</comment>
<evidence type="ECO:0000313" key="9">
    <source>
        <dbReference type="EMBL" id="KAJ4355373.1"/>
    </source>
</evidence>
<keyword evidence="3 7" id="KW-1133">Transmembrane helix</keyword>
<evidence type="ECO:0000256" key="3">
    <source>
        <dbReference type="ARBA" id="ARBA00022989"/>
    </source>
</evidence>
<dbReference type="OrthoDB" id="5278984at2759"/>
<feature type="transmembrane region" description="Helical" evidence="7">
    <location>
        <begin position="14"/>
        <end position="32"/>
    </location>
</feature>
<organism evidence="9 10">
    <name type="scientific">Didymosphaeria variabile</name>
    <dbReference type="NCBI Taxonomy" id="1932322"/>
    <lineage>
        <taxon>Eukaryota</taxon>
        <taxon>Fungi</taxon>
        <taxon>Dikarya</taxon>
        <taxon>Ascomycota</taxon>
        <taxon>Pezizomycotina</taxon>
        <taxon>Dothideomycetes</taxon>
        <taxon>Pleosporomycetidae</taxon>
        <taxon>Pleosporales</taxon>
        <taxon>Massarineae</taxon>
        <taxon>Didymosphaeriaceae</taxon>
        <taxon>Didymosphaeria</taxon>
    </lineage>
</organism>
<evidence type="ECO:0000256" key="7">
    <source>
        <dbReference type="SAM" id="Phobius"/>
    </source>
</evidence>
<keyword evidence="4 7" id="KW-0472">Membrane</keyword>
<name>A0A9W9CC92_9PLEO</name>
<feature type="transmembrane region" description="Helical" evidence="7">
    <location>
        <begin position="52"/>
        <end position="76"/>
    </location>
</feature>
<dbReference type="EMBL" id="JAPEUX010000003">
    <property type="protein sequence ID" value="KAJ4355373.1"/>
    <property type="molecule type" value="Genomic_DNA"/>
</dbReference>
<evidence type="ECO:0000256" key="2">
    <source>
        <dbReference type="ARBA" id="ARBA00022692"/>
    </source>
</evidence>
<evidence type="ECO:0000259" key="8">
    <source>
        <dbReference type="Pfam" id="PF20684"/>
    </source>
</evidence>
<dbReference type="Pfam" id="PF20684">
    <property type="entry name" value="Fung_rhodopsin"/>
    <property type="match status" value="1"/>
</dbReference>
<dbReference type="AlphaFoldDB" id="A0A9W9CC92"/>
<feature type="transmembrane region" description="Helical" evidence="7">
    <location>
        <begin position="96"/>
        <end position="118"/>
    </location>
</feature>
<evidence type="ECO:0000256" key="5">
    <source>
        <dbReference type="ARBA" id="ARBA00038359"/>
    </source>
</evidence>
<dbReference type="PANTHER" id="PTHR33048:SF129">
    <property type="entry name" value="INTEGRAL MEMBRANE PROTEIN-RELATED"/>
    <property type="match status" value="1"/>
</dbReference>
<proteinExistence type="inferred from homology"/>
<dbReference type="InterPro" id="IPR049326">
    <property type="entry name" value="Rhodopsin_dom_fungi"/>
</dbReference>
<evidence type="ECO:0000256" key="4">
    <source>
        <dbReference type="ARBA" id="ARBA00023136"/>
    </source>
</evidence>
<dbReference type="RefSeq" id="XP_056072499.1">
    <property type="nucleotide sequence ID" value="XM_056212191.1"/>
</dbReference>
<accession>A0A9W9CC92</accession>
<protein>
    <recommendedName>
        <fullName evidence="8">Rhodopsin domain-containing protein</fullName>
    </recommendedName>
</protein>